<organism evidence="2 3">
    <name type="scientific">Psychromarinibacter sediminicola</name>
    <dbReference type="NCBI Taxonomy" id="3033385"/>
    <lineage>
        <taxon>Bacteria</taxon>
        <taxon>Pseudomonadati</taxon>
        <taxon>Pseudomonadota</taxon>
        <taxon>Alphaproteobacteria</taxon>
        <taxon>Rhodobacterales</taxon>
        <taxon>Paracoccaceae</taxon>
        <taxon>Psychromarinibacter</taxon>
    </lineage>
</organism>
<dbReference type="InterPro" id="IPR023631">
    <property type="entry name" value="Amidase_dom"/>
</dbReference>
<gene>
    <name evidence="2" type="ORF">P1J78_04830</name>
</gene>
<dbReference type="NCBIfam" id="NF005686">
    <property type="entry name" value="PRK07486.1"/>
    <property type="match status" value="1"/>
</dbReference>
<comment type="caution">
    <text evidence="2">The sequence shown here is derived from an EMBL/GenBank/DDBJ whole genome shotgun (WGS) entry which is preliminary data.</text>
</comment>
<accession>A0AAE3T778</accession>
<proteinExistence type="predicted"/>
<dbReference type="Pfam" id="PF01425">
    <property type="entry name" value="Amidase"/>
    <property type="match status" value="1"/>
</dbReference>
<dbReference type="GO" id="GO:0003824">
    <property type="term" value="F:catalytic activity"/>
    <property type="evidence" value="ECO:0007669"/>
    <property type="project" value="InterPro"/>
</dbReference>
<protein>
    <submittedName>
        <fullName evidence="2">Amidase</fullName>
    </submittedName>
</protein>
<name>A0AAE3T778_9RHOB</name>
<dbReference type="EMBL" id="JARGYC010000008">
    <property type="protein sequence ID" value="MDF0600050.1"/>
    <property type="molecule type" value="Genomic_DNA"/>
</dbReference>
<evidence type="ECO:0000313" key="2">
    <source>
        <dbReference type="EMBL" id="MDF0600050.1"/>
    </source>
</evidence>
<dbReference type="InterPro" id="IPR036928">
    <property type="entry name" value="AS_sf"/>
</dbReference>
<dbReference type="SUPFAM" id="SSF75304">
    <property type="entry name" value="Amidase signature (AS) enzymes"/>
    <property type="match status" value="1"/>
</dbReference>
<dbReference type="PANTHER" id="PTHR11895:SF76">
    <property type="entry name" value="INDOLEACETAMIDE HYDROLASE"/>
    <property type="match status" value="1"/>
</dbReference>
<dbReference type="Gene3D" id="3.90.1300.10">
    <property type="entry name" value="Amidase signature (AS) domain"/>
    <property type="match status" value="1"/>
</dbReference>
<dbReference type="Proteomes" id="UP001220964">
    <property type="component" value="Unassembled WGS sequence"/>
</dbReference>
<dbReference type="InterPro" id="IPR000120">
    <property type="entry name" value="Amidase"/>
</dbReference>
<feature type="domain" description="Amidase" evidence="1">
    <location>
        <begin position="25"/>
        <end position="448"/>
    </location>
</feature>
<dbReference type="AlphaFoldDB" id="A0AAE3T778"/>
<reference evidence="2" key="1">
    <citation type="submission" date="2023-03" db="EMBL/GenBank/DDBJ databases">
        <title>Multiphase analysis and comparison of six strains from genera Psychromarinibacter, Lutimaribacter, and Maritimibacter, including a novel species: Psychromarinibacter sediminicola sp. nov.</title>
        <authorList>
            <person name="Wang Y.-H."/>
            <person name="Ye M.-Q."/>
            <person name="Du Z.-J."/>
        </authorList>
    </citation>
    <scope>NUCLEOTIDE SEQUENCE</scope>
    <source>
        <strain evidence="2">C21-152</strain>
    </source>
</reference>
<dbReference type="PANTHER" id="PTHR11895">
    <property type="entry name" value="TRANSAMIDASE"/>
    <property type="match status" value="1"/>
</dbReference>
<evidence type="ECO:0000259" key="1">
    <source>
        <dbReference type="Pfam" id="PF01425"/>
    </source>
</evidence>
<evidence type="ECO:0000313" key="3">
    <source>
        <dbReference type="Proteomes" id="UP001220964"/>
    </source>
</evidence>
<keyword evidence="3" id="KW-1185">Reference proteome</keyword>
<sequence>MEDVLDLSALELSGMLERRELSVPELVGLTLDRIEAVNPAVNAIVSLRDRSPLLAEAMVANRSPRRGWLHGIPVAVKDLVATEGIATSYGSAIFEDFVPAADDLLARRLKDAGAILIGKTNVPEMGLGSHSYNPVHGVTRNPYDPSRSAGGSSGGAAAALATRMVSVADGSDMMGSLRNPAGWNNVYGHRPTHGLVPGDPVGEMVLHPLSTNGPMARCPRDLAALLEVLAGPDPLQPVGAVFEAGDLAADLRGRRIGWLGDWGGAWPVEPGILELCEGALRVFADLGCAVEPLAPPFSADALWESWVTLRHWAVAGKHGALYDDPEARALMKPELVWEIERGRALANADILAASALRSEWYRAAARMFQSYDAVAMPTAQLWPFPAEWDWPKEIAGQGMDSYHRWMECVVPVSLIGLPCTALPAGFGAQGLPGGLQLAGPRGADRALLQMAEAYHGATDWPGARPPPI</sequence>
<dbReference type="RefSeq" id="WP_275566193.1">
    <property type="nucleotide sequence ID" value="NZ_JARGYC010000008.1"/>
</dbReference>